<proteinExistence type="predicted"/>
<dbReference type="SUPFAM" id="SSF53756">
    <property type="entry name" value="UDP-Glycosyltransferase/glycogen phosphorylase"/>
    <property type="match status" value="1"/>
</dbReference>
<protein>
    <submittedName>
        <fullName evidence="2">Glycosyltransferase</fullName>
        <ecNumber evidence="2">2.4.-.-</ecNumber>
    </submittedName>
</protein>
<evidence type="ECO:0000313" key="2">
    <source>
        <dbReference type="EMBL" id="URW74446.1"/>
    </source>
</evidence>
<reference evidence="2" key="1">
    <citation type="submission" date="2022-05" db="EMBL/GenBank/DDBJ databases">
        <title>Sphingomonas sp. strain RMG20 Genome sequencing and assembly.</title>
        <authorList>
            <person name="Kim I."/>
        </authorList>
    </citation>
    <scope>NUCLEOTIDE SEQUENCE</scope>
    <source>
        <strain evidence="2">RMG20</strain>
    </source>
</reference>
<dbReference type="GO" id="GO:0016757">
    <property type="term" value="F:glycosyltransferase activity"/>
    <property type="evidence" value="ECO:0007669"/>
    <property type="project" value="UniProtKB-KW"/>
</dbReference>
<accession>A0ABY4TRT5</accession>
<sequence length="338" mass="37293">MATEFWHGATGLGLANGFRDLGWLVEQIDVRDFLPHGRGIVSRIEARLLQKFHVADYNAAILRAVERCGATVFITVKGSFVTAGTLASLHARGVRTVNYYPDVEFEHVGTDRSVLSRYDLIVTTKTYHLDYLKDLVGSNRLAFVHHGYSPLVHRPVSVPADENDYEYDITYVGNPSPYKLAWLRHVVDAFPDRRIAIVGWNWANIAKGPAFERAIIGHAISGDFYAHLVGVSRINLALHSGPVRTPGWEDAVSTRSFEIPACGGFMLHVDNAEVRSLYDPDKEIGTFSTPGDLVGNIDRFLADADDRRAVAAAGHARAVPAYSLDARATEIANAIQRL</sequence>
<dbReference type="EMBL" id="CP098401">
    <property type="protein sequence ID" value="URW74446.1"/>
    <property type="molecule type" value="Genomic_DNA"/>
</dbReference>
<dbReference type="EC" id="2.4.-.-" evidence="2"/>
<gene>
    <name evidence="2" type="ORF">M9980_07570</name>
</gene>
<evidence type="ECO:0000259" key="1">
    <source>
        <dbReference type="Pfam" id="PF13524"/>
    </source>
</evidence>
<feature type="domain" description="Spore protein YkvP/CgeB glycosyl transferase-like" evidence="1">
    <location>
        <begin position="182"/>
        <end position="332"/>
    </location>
</feature>
<keyword evidence="2" id="KW-0808">Transferase</keyword>
<dbReference type="RefSeq" id="WP_250748535.1">
    <property type="nucleotide sequence ID" value="NZ_CP098401.1"/>
</dbReference>
<dbReference type="Proteomes" id="UP001055580">
    <property type="component" value="Chromosome"/>
</dbReference>
<organism evidence="2 3">
    <name type="scientific">Sphingomonas donggukensis</name>
    <dbReference type="NCBI Taxonomy" id="2949093"/>
    <lineage>
        <taxon>Bacteria</taxon>
        <taxon>Pseudomonadati</taxon>
        <taxon>Pseudomonadota</taxon>
        <taxon>Alphaproteobacteria</taxon>
        <taxon>Sphingomonadales</taxon>
        <taxon>Sphingomonadaceae</taxon>
        <taxon>Sphingomonas</taxon>
    </lineage>
</organism>
<dbReference type="Pfam" id="PF13524">
    <property type="entry name" value="Glyco_trans_1_2"/>
    <property type="match status" value="1"/>
</dbReference>
<evidence type="ECO:0000313" key="3">
    <source>
        <dbReference type="Proteomes" id="UP001055580"/>
    </source>
</evidence>
<name>A0ABY4TRT5_9SPHN</name>
<keyword evidence="2" id="KW-0328">Glycosyltransferase</keyword>
<dbReference type="InterPro" id="IPR055259">
    <property type="entry name" value="YkvP/CgeB_Glyco_trans-like"/>
</dbReference>
<keyword evidence="3" id="KW-1185">Reference proteome</keyword>